<dbReference type="EMBL" id="CM042028">
    <property type="protein sequence ID" value="KAI3799000.1"/>
    <property type="molecule type" value="Genomic_DNA"/>
</dbReference>
<proteinExistence type="predicted"/>
<protein>
    <submittedName>
        <fullName evidence="1">Uncharacterized protein</fullName>
    </submittedName>
</protein>
<reference evidence="2" key="1">
    <citation type="journal article" date="2022" name="Mol. Ecol. Resour.">
        <title>The genomes of chicory, endive, great burdock and yacon provide insights into Asteraceae palaeo-polyploidization history and plant inulin production.</title>
        <authorList>
            <person name="Fan W."/>
            <person name="Wang S."/>
            <person name="Wang H."/>
            <person name="Wang A."/>
            <person name="Jiang F."/>
            <person name="Liu H."/>
            <person name="Zhao H."/>
            <person name="Xu D."/>
            <person name="Zhang Y."/>
        </authorList>
    </citation>
    <scope>NUCLEOTIDE SEQUENCE [LARGE SCALE GENOMIC DNA]</scope>
    <source>
        <strain evidence="2">cv. Yunnan</strain>
    </source>
</reference>
<evidence type="ECO:0000313" key="2">
    <source>
        <dbReference type="Proteomes" id="UP001056120"/>
    </source>
</evidence>
<accession>A0ACB9HUT9</accession>
<dbReference type="Proteomes" id="UP001056120">
    <property type="component" value="Linkage Group LG11"/>
</dbReference>
<keyword evidence="2" id="KW-1185">Reference proteome</keyword>
<name>A0ACB9HUT9_9ASTR</name>
<gene>
    <name evidence="1" type="ORF">L1987_34288</name>
</gene>
<sequence length="478" mass="53866">MRTDHLIRKLREPGHKETGKRFLSKVAEYRSRVLAIESTYTSHEFQDDTDVAIDFSFIKPFDLLTMTVQQLKQIVEGKKKQEAAKELEKLNKAKEKEEDIERVIKDKQRDKKHDKVNYKLKESATFGGPEPMDTSTFSTPRLRGVRSSDVLILRGHSAEVWASSSWSGDSTARIWSIADKTNSSSVINRLANVCVLNHAKGKSNEKRKDVTTLDWNTDGTLLATGSCDGLARIWNTEGELMSILSKHKGHLYSVKWNKKGDYLLTGSFDGSAIAWDVNASEWRQQFEFHSGPTLDVDWRTNRTFASGSSDTMIYVCKIGENQPVKIFSGHKDEVNCVKWDPSGLLLASCSDDMTAKVWSMKQDMPLHDFKGHAKVLTNNDHASLDSTVKLWDVESGRLFHSLNGHRDAVFSLSFSPNGEYLASGSLDKLMNIWSVKDGKILKTYFGNGSISQVSWNKEGNKIAYSTNNNNVCVSDFRM</sequence>
<evidence type="ECO:0000313" key="1">
    <source>
        <dbReference type="EMBL" id="KAI3799000.1"/>
    </source>
</evidence>
<comment type="caution">
    <text evidence="1">The sequence shown here is derived from an EMBL/GenBank/DDBJ whole genome shotgun (WGS) entry which is preliminary data.</text>
</comment>
<reference evidence="1 2" key="2">
    <citation type="journal article" date="2022" name="Mol. Ecol. Resour.">
        <title>The genomes of chicory, endive, great burdock and yacon provide insights into Asteraceae paleo-polyploidization history and plant inulin production.</title>
        <authorList>
            <person name="Fan W."/>
            <person name="Wang S."/>
            <person name="Wang H."/>
            <person name="Wang A."/>
            <person name="Jiang F."/>
            <person name="Liu H."/>
            <person name="Zhao H."/>
            <person name="Xu D."/>
            <person name="Zhang Y."/>
        </authorList>
    </citation>
    <scope>NUCLEOTIDE SEQUENCE [LARGE SCALE GENOMIC DNA]</scope>
    <source>
        <strain evidence="2">cv. Yunnan</strain>
        <tissue evidence="1">Leaves</tissue>
    </source>
</reference>
<organism evidence="1 2">
    <name type="scientific">Smallanthus sonchifolius</name>
    <dbReference type="NCBI Taxonomy" id="185202"/>
    <lineage>
        <taxon>Eukaryota</taxon>
        <taxon>Viridiplantae</taxon>
        <taxon>Streptophyta</taxon>
        <taxon>Embryophyta</taxon>
        <taxon>Tracheophyta</taxon>
        <taxon>Spermatophyta</taxon>
        <taxon>Magnoliopsida</taxon>
        <taxon>eudicotyledons</taxon>
        <taxon>Gunneridae</taxon>
        <taxon>Pentapetalae</taxon>
        <taxon>asterids</taxon>
        <taxon>campanulids</taxon>
        <taxon>Asterales</taxon>
        <taxon>Asteraceae</taxon>
        <taxon>Asteroideae</taxon>
        <taxon>Heliantheae alliance</taxon>
        <taxon>Millerieae</taxon>
        <taxon>Smallanthus</taxon>
    </lineage>
</organism>